<evidence type="ECO:0000259" key="2">
    <source>
        <dbReference type="Pfam" id="PF10470"/>
    </source>
</evidence>
<keyword evidence="4" id="KW-1185">Reference proteome</keyword>
<feature type="region of interest" description="Disordered" evidence="1">
    <location>
        <begin position="92"/>
        <end position="123"/>
    </location>
</feature>
<protein>
    <submittedName>
        <fullName evidence="3">A-kinase anchor inhibitor 1</fullName>
    </submittedName>
</protein>
<feature type="domain" description="A-kinase anchor protein 7 RI-RII subunit-binding" evidence="2">
    <location>
        <begin position="67"/>
        <end position="116"/>
    </location>
</feature>
<evidence type="ECO:0000256" key="1">
    <source>
        <dbReference type="SAM" id="MobiDB-lite"/>
    </source>
</evidence>
<reference evidence="3" key="3">
    <citation type="submission" date="2025-09" db="UniProtKB">
        <authorList>
            <consortium name="Ensembl"/>
        </authorList>
    </citation>
    <scope>IDENTIFICATION</scope>
</reference>
<evidence type="ECO:0000313" key="4">
    <source>
        <dbReference type="Proteomes" id="UP000694563"/>
    </source>
</evidence>
<evidence type="ECO:0000313" key="3">
    <source>
        <dbReference type="Ensembl" id="ENSCUSP00005005141.1"/>
    </source>
</evidence>
<dbReference type="Ensembl" id="ENSCUST00005005350.1">
    <property type="protein sequence ID" value="ENSCUSP00005005141.1"/>
    <property type="gene ID" value="ENSCUSG00005003293.1"/>
</dbReference>
<gene>
    <name evidence="3" type="primary">AKAIN1</name>
</gene>
<reference evidence="3" key="2">
    <citation type="submission" date="2025-08" db="UniProtKB">
        <authorList>
            <consortium name="Ensembl"/>
        </authorList>
    </citation>
    <scope>IDENTIFICATION</scope>
</reference>
<organism evidence="3 4">
    <name type="scientific">Catharus ustulatus</name>
    <name type="common">Russet-backed thrush</name>
    <name type="synonym">Hylocichla ustulatus</name>
    <dbReference type="NCBI Taxonomy" id="91951"/>
    <lineage>
        <taxon>Eukaryota</taxon>
        <taxon>Metazoa</taxon>
        <taxon>Chordata</taxon>
        <taxon>Craniata</taxon>
        <taxon>Vertebrata</taxon>
        <taxon>Euteleostomi</taxon>
        <taxon>Archelosauria</taxon>
        <taxon>Archosauria</taxon>
        <taxon>Dinosauria</taxon>
        <taxon>Saurischia</taxon>
        <taxon>Theropoda</taxon>
        <taxon>Coelurosauria</taxon>
        <taxon>Aves</taxon>
        <taxon>Neognathae</taxon>
        <taxon>Neoaves</taxon>
        <taxon>Telluraves</taxon>
        <taxon>Australaves</taxon>
        <taxon>Passeriformes</taxon>
        <taxon>Turdidae</taxon>
        <taxon>Catharus</taxon>
    </lineage>
</organism>
<proteinExistence type="predicted"/>
<dbReference type="AlphaFoldDB" id="A0A8C3XZ17"/>
<accession>A0A8C3XZ17</accession>
<dbReference type="Pfam" id="PF10470">
    <property type="entry name" value="AKAP7_RIRII_bdg"/>
    <property type="match status" value="1"/>
</dbReference>
<dbReference type="Proteomes" id="UP000694563">
    <property type="component" value="Chromosome 1"/>
</dbReference>
<reference evidence="3" key="1">
    <citation type="submission" date="2020-10" db="EMBL/GenBank/DDBJ databases">
        <title>Catharus ustulatus (Swainson's thrush) genome, bCatUst1, primary haplotype v2.</title>
        <authorList>
            <person name="Delmore K."/>
            <person name="Vafadar M."/>
            <person name="Formenti G."/>
            <person name="Chow W."/>
            <person name="Pelan S."/>
            <person name="Howe K."/>
            <person name="Rhie A."/>
            <person name="Mountcastle J."/>
            <person name="Haase B."/>
            <person name="Fedrigo O."/>
            <person name="Jarvis E.D."/>
        </authorList>
    </citation>
    <scope>NUCLEOTIDE SEQUENCE [LARGE SCALE GENOMIC DNA]</scope>
</reference>
<sequence length="123" mass="13659">MAIKKLKLLMEIKGISRNWMLEMVLIQRGRALSEVLIPEAPGAVQGAEPCRPGGTMVFAPGEKPGTEQDEIKLQIASKQIVQTAILRAVQQVSQESQQKEKRTNTGTSLQLERGKLTKKHEKK</sequence>
<dbReference type="InterPro" id="IPR019511">
    <property type="entry name" value="AKAP7_RI-RII-bd_dom"/>
</dbReference>
<name>A0A8C3XZ17_CATUS</name>